<dbReference type="Pfam" id="PF00001">
    <property type="entry name" value="7tm_1"/>
    <property type="match status" value="1"/>
</dbReference>
<feature type="region of interest" description="Disordered" evidence="10">
    <location>
        <begin position="1"/>
        <end position="20"/>
    </location>
</feature>
<gene>
    <name evidence="14" type="primary">LOC102803966</name>
</gene>
<dbReference type="PRINTS" id="PR00237">
    <property type="entry name" value="GPCRRHODOPSN"/>
</dbReference>
<evidence type="ECO:0000256" key="11">
    <source>
        <dbReference type="SAM" id="Phobius"/>
    </source>
</evidence>
<dbReference type="InterPro" id="IPR008365">
    <property type="entry name" value="Prostanoid_rcpt"/>
</dbReference>
<dbReference type="PANTHER" id="PTHR11866">
    <property type="entry name" value="G-PROTEIN COUPLED RECEPTOR FAMILY 1 MEMBER"/>
    <property type="match status" value="1"/>
</dbReference>
<proteinExistence type="predicted"/>
<evidence type="ECO:0000313" key="14">
    <source>
        <dbReference type="RefSeq" id="XP_006816498.1"/>
    </source>
</evidence>
<dbReference type="InterPro" id="IPR000276">
    <property type="entry name" value="GPCR_Rhodpsn"/>
</dbReference>
<evidence type="ECO:0000259" key="12">
    <source>
        <dbReference type="PROSITE" id="PS50262"/>
    </source>
</evidence>
<dbReference type="PANTHER" id="PTHR11866:SF42">
    <property type="entry name" value="G-PROTEIN COUPLED RECEPTORS FAMILY 1 PROFILE DOMAIN-CONTAINING PROTEIN"/>
    <property type="match status" value="1"/>
</dbReference>
<dbReference type="CDD" id="cd00637">
    <property type="entry name" value="7tm_classA_rhodopsin-like"/>
    <property type="match status" value="1"/>
</dbReference>
<evidence type="ECO:0000256" key="4">
    <source>
        <dbReference type="ARBA" id="ARBA00022989"/>
    </source>
</evidence>
<feature type="transmembrane region" description="Helical" evidence="11">
    <location>
        <begin position="244"/>
        <end position="265"/>
    </location>
</feature>
<evidence type="ECO:0000256" key="8">
    <source>
        <dbReference type="ARBA" id="ARBA00023180"/>
    </source>
</evidence>
<feature type="transmembrane region" description="Helical" evidence="11">
    <location>
        <begin position="277"/>
        <end position="297"/>
    </location>
</feature>
<keyword evidence="13" id="KW-1185">Reference proteome</keyword>
<feature type="transmembrane region" description="Helical" evidence="11">
    <location>
        <begin position="26"/>
        <end position="46"/>
    </location>
</feature>
<feature type="transmembrane region" description="Helical" evidence="11">
    <location>
        <begin position="188"/>
        <end position="213"/>
    </location>
</feature>
<evidence type="ECO:0000256" key="5">
    <source>
        <dbReference type="ARBA" id="ARBA00023040"/>
    </source>
</evidence>
<feature type="transmembrane region" description="Helical" evidence="11">
    <location>
        <begin position="58"/>
        <end position="77"/>
    </location>
</feature>
<reference evidence="14" key="1">
    <citation type="submission" date="2025-08" db="UniProtKB">
        <authorList>
            <consortium name="RefSeq"/>
        </authorList>
    </citation>
    <scope>IDENTIFICATION</scope>
    <source>
        <tissue evidence="14">Testes</tissue>
    </source>
</reference>
<evidence type="ECO:0000256" key="1">
    <source>
        <dbReference type="ARBA" id="ARBA00004651"/>
    </source>
</evidence>
<evidence type="ECO:0000256" key="3">
    <source>
        <dbReference type="ARBA" id="ARBA00022692"/>
    </source>
</evidence>
<accession>A0ABM0M907</accession>
<keyword evidence="9" id="KW-0807">Transducer</keyword>
<dbReference type="GeneID" id="102803966"/>
<dbReference type="SUPFAM" id="SSF81321">
    <property type="entry name" value="Family A G protein-coupled receptor-like"/>
    <property type="match status" value="1"/>
</dbReference>
<keyword evidence="7" id="KW-0675">Receptor</keyword>
<keyword evidence="6 11" id="KW-0472">Membrane</keyword>
<organism evidence="13 14">
    <name type="scientific">Saccoglossus kowalevskii</name>
    <name type="common">Acorn worm</name>
    <dbReference type="NCBI Taxonomy" id="10224"/>
    <lineage>
        <taxon>Eukaryota</taxon>
        <taxon>Metazoa</taxon>
        <taxon>Hemichordata</taxon>
        <taxon>Enteropneusta</taxon>
        <taxon>Harrimaniidae</taxon>
        <taxon>Saccoglossus</taxon>
    </lineage>
</organism>
<name>A0ABM0M907_SACKO</name>
<feature type="transmembrane region" description="Helical" evidence="11">
    <location>
        <begin position="97"/>
        <end position="115"/>
    </location>
</feature>
<dbReference type="InterPro" id="IPR017452">
    <property type="entry name" value="GPCR_Rhodpsn_7TM"/>
</dbReference>
<keyword evidence="3 11" id="KW-0812">Transmembrane</keyword>
<keyword evidence="5" id="KW-0297">G-protein coupled receptor</keyword>
<dbReference type="PROSITE" id="PS50262">
    <property type="entry name" value="G_PROTEIN_RECEP_F1_2"/>
    <property type="match status" value="1"/>
</dbReference>
<protein>
    <submittedName>
        <fullName evidence="14">Melanopsin-like</fullName>
    </submittedName>
</protein>
<dbReference type="Gene3D" id="1.20.1070.10">
    <property type="entry name" value="Rhodopsin 7-helix transmembrane proteins"/>
    <property type="match status" value="1"/>
</dbReference>
<dbReference type="Proteomes" id="UP000694865">
    <property type="component" value="Unplaced"/>
</dbReference>
<keyword evidence="2" id="KW-1003">Cell membrane</keyword>
<sequence>MPYRDGSQYETATSPAAPERDVSGTVSVTVEVVTFLANILPVLVVVKVKSRTDRTITDYLIAALSTNDMLAVLTTLPVSLPSYFNGEWLGGRRVCEFYQFCSFLFQISAMFLVTAMSVDRLIALWRPLNYRNCRRIYHAVTTIVAIYAVAIVLSALPLTGLAPPVIVSPAGRLCRSWLVTRAKRWHEAIFPLVLLSVVWLIMFAVFVTNGFLLKHLIHYKKRLKHPNLKTYIDKKSFKDFTRMVVVVVVLFYITWLPVLVVGTLTQCGRYVDELISLYALMSTTLNALLNPLVYFALSRQYRRGYLAIFGWILALFRCKGEIV</sequence>
<evidence type="ECO:0000256" key="7">
    <source>
        <dbReference type="ARBA" id="ARBA00023170"/>
    </source>
</evidence>
<keyword evidence="8" id="KW-0325">Glycoprotein</keyword>
<evidence type="ECO:0000256" key="9">
    <source>
        <dbReference type="ARBA" id="ARBA00023224"/>
    </source>
</evidence>
<evidence type="ECO:0000256" key="6">
    <source>
        <dbReference type="ARBA" id="ARBA00023136"/>
    </source>
</evidence>
<keyword evidence="4 11" id="KW-1133">Transmembrane helix</keyword>
<feature type="transmembrane region" description="Helical" evidence="11">
    <location>
        <begin position="136"/>
        <end position="156"/>
    </location>
</feature>
<dbReference type="RefSeq" id="XP_006816498.1">
    <property type="nucleotide sequence ID" value="XM_006816435.1"/>
</dbReference>
<evidence type="ECO:0000256" key="10">
    <source>
        <dbReference type="SAM" id="MobiDB-lite"/>
    </source>
</evidence>
<dbReference type="SMART" id="SM01381">
    <property type="entry name" value="7TM_GPCR_Srsx"/>
    <property type="match status" value="1"/>
</dbReference>
<evidence type="ECO:0000256" key="2">
    <source>
        <dbReference type="ARBA" id="ARBA00022475"/>
    </source>
</evidence>
<feature type="domain" description="G-protein coupled receptors family 1 profile" evidence="12">
    <location>
        <begin position="37"/>
        <end position="294"/>
    </location>
</feature>
<evidence type="ECO:0000313" key="13">
    <source>
        <dbReference type="Proteomes" id="UP000694865"/>
    </source>
</evidence>
<comment type="subcellular location">
    <subcellularLocation>
        <location evidence="1">Cell membrane</location>
        <topology evidence="1">Multi-pass membrane protein</topology>
    </subcellularLocation>
</comment>